<feature type="domain" description="SCP" evidence="1">
    <location>
        <begin position="82"/>
        <end position="190"/>
    </location>
</feature>
<dbReference type="InterPro" id="IPR035940">
    <property type="entry name" value="CAP_sf"/>
</dbReference>
<evidence type="ECO:0000259" key="1">
    <source>
        <dbReference type="Pfam" id="PF00188"/>
    </source>
</evidence>
<dbReference type="CDD" id="cd05379">
    <property type="entry name" value="CAP_bacterial"/>
    <property type="match status" value="1"/>
</dbReference>
<organism evidence="2 3">
    <name type="scientific">Kineosporia corallincola</name>
    <dbReference type="NCBI Taxonomy" id="2835133"/>
    <lineage>
        <taxon>Bacteria</taxon>
        <taxon>Bacillati</taxon>
        <taxon>Actinomycetota</taxon>
        <taxon>Actinomycetes</taxon>
        <taxon>Kineosporiales</taxon>
        <taxon>Kineosporiaceae</taxon>
        <taxon>Kineosporia</taxon>
    </lineage>
</organism>
<accession>A0ABS5TGZ2</accession>
<dbReference type="SUPFAM" id="SSF55797">
    <property type="entry name" value="PR-1-like"/>
    <property type="match status" value="1"/>
</dbReference>
<reference evidence="2 3" key="1">
    <citation type="submission" date="2021-05" db="EMBL/GenBank/DDBJ databases">
        <title>Kineosporia and Streptomyces sp. nov. two new marine actinobacteria isolated from Coral.</title>
        <authorList>
            <person name="Buangrab K."/>
            <person name="Sutthacheep M."/>
            <person name="Yeemin T."/>
            <person name="Harunari E."/>
            <person name="Igarashi Y."/>
            <person name="Kanchanasin P."/>
            <person name="Tanasupawat S."/>
            <person name="Phongsopitanun W."/>
        </authorList>
    </citation>
    <scope>NUCLEOTIDE SEQUENCE [LARGE SCALE GENOMIC DNA]</scope>
    <source>
        <strain evidence="2 3">J2-2</strain>
    </source>
</reference>
<dbReference type="EMBL" id="JAHBAY010000004">
    <property type="protein sequence ID" value="MBT0769333.1"/>
    <property type="molecule type" value="Genomic_DNA"/>
</dbReference>
<comment type="caution">
    <text evidence="2">The sequence shown here is derived from an EMBL/GenBank/DDBJ whole genome shotgun (WGS) entry which is preliminary data.</text>
</comment>
<evidence type="ECO:0000313" key="2">
    <source>
        <dbReference type="EMBL" id="MBT0769333.1"/>
    </source>
</evidence>
<keyword evidence="3" id="KW-1185">Reference proteome</keyword>
<name>A0ABS5TGZ2_9ACTN</name>
<sequence length="326" mass="34758">MALAVVLMAVGVPARAGQVTGSSSSTVRSAAYQPIDTGDRAAVRRAVLKRLRPALAVKVKWDGSVAHCRSGRPSVATQRATLKAVNFFRAMSGLAPITFDAKLSAGAQKAALIMDAESSLSHFPPRSWNCWSKAGAEAAGRSNLCLGCTGAESILEYMDDPGPGNKAAGHRRWLLYPYVKTMGSGVTSGASALRVIPSARVQVKAPKWVSWPTPGYFPNELEPGGRWSLSSSNDHADFSAARVAVRTAKGTRLKVVLHRPVEHGAPDYGSPGLVWEIGDLALPTGAKGRRIDVTVSGIRVWNATDTALTKKKVTHRYSVRFFNPDA</sequence>
<dbReference type="RefSeq" id="WP_214155638.1">
    <property type="nucleotide sequence ID" value="NZ_JAHBAY010000004.1"/>
</dbReference>
<dbReference type="Pfam" id="PF00188">
    <property type="entry name" value="CAP"/>
    <property type="match status" value="1"/>
</dbReference>
<dbReference type="InterPro" id="IPR014044">
    <property type="entry name" value="CAP_dom"/>
</dbReference>
<protein>
    <submittedName>
        <fullName evidence="2">CAP domain-containing protein</fullName>
    </submittedName>
</protein>
<dbReference type="Proteomes" id="UP001197247">
    <property type="component" value="Unassembled WGS sequence"/>
</dbReference>
<evidence type="ECO:0000313" key="3">
    <source>
        <dbReference type="Proteomes" id="UP001197247"/>
    </source>
</evidence>
<dbReference type="Gene3D" id="3.40.33.10">
    <property type="entry name" value="CAP"/>
    <property type="match status" value="1"/>
</dbReference>
<gene>
    <name evidence="2" type="ORF">KIH74_10405</name>
</gene>
<proteinExistence type="predicted"/>